<comment type="caution">
    <text evidence="1">The sequence shown here is derived from an EMBL/GenBank/DDBJ whole genome shotgun (WGS) entry which is preliminary data.</text>
</comment>
<gene>
    <name evidence="1" type="ORF">S01H1_20118</name>
</gene>
<proteinExistence type="predicted"/>
<reference evidence="1" key="1">
    <citation type="journal article" date="2014" name="Front. Microbiol.">
        <title>High frequency of phylogenetically diverse reductive dehalogenase-homologous genes in deep subseafloor sedimentary metagenomes.</title>
        <authorList>
            <person name="Kawai M."/>
            <person name="Futagami T."/>
            <person name="Toyoda A."/>
            <person name="Takaki Y."/>
            <person name="Nishi S."/>
            <person name="Hori S."/>
            <person name="Arai W."/>
            <person name="Tsubouchi T."/>
            <person name="Morono Y."/>
            <person name="Uchiyama I."/>
            <person name="Ito T."/>
            <person name="Fujiyama A."/>
            <person name="Inagaki F."/>
            <person name="Takami H."/>
        </authorList>
    </citation>
    <scope>NUCLEOTIDE SEQUENCE</scope>
    <source>
        <strain evidence="1">Expedition CK06-06</strain>
    </source>
</reference>
<name>X0TYU1_9ZZZZ</name>
<organism evidence="1">
    <name type="scientific">marine sediment metagenome</name>
    <dbReference type="NCBI Taxonomy" id="412755"/>
    <lineage>
        <taxon>unclassified sequences</taxon>
        <taxon>metagenomes</taxon>
        <taxon>ecological metagenomes</taxon>
    </lineage>
</organism>
<accession>X0TYU1</accession>
<sequence>MLSETECHRIVVQIGMDGDGPGKLRKVIPRIPIIMAIAR</sequence>
<evidence type="ECO:0000313" key="1">
    <source>
        <dbReference type="EMBL" id="GAF98748.1"/>
    </source>
</evidence>
<dbReference type="EMBL" id="BARS01010956">
    <property type="protein sequence ID" value="GAF98748.1"/>
    <property type="molecule type" value="Genomic_DNA"/>
</dbReference>
<protein>
    <submittedName>
        <fullName evidence="1">Uncharacterized protein</fullName>
    </submittedName>
</protein>
<dbReference type="AlphaFoldDB" id="X0TYU1"/>